<feature type="transmembrane region" description="Helical" evidence="1">
    <location>
        <begin position="50"/>
        <end position="71"/>
    </location>
</feature>
<dbReference type="AlphaFoldDB" id="A0A9X3BGX3"/>
<dbReference type="RefSeq" id="WP_279296004.1">
    <property type="nucleotide sequence ID" value="NZ_JAOTIF010000002.1"/>
</dbReference>
<protein>
    <submittedName>
        <fullName evidence="2">Uncharacterized protein</fullName>
    </submittedName>
</protein>
<comment type="caution">
    <text evidence="2">The sequence shown here is derived from an EMBL/GenBank/DDBJ whole genome shotgun (WGS) entry which is preliminary data.</text>
</comment>
<gene>
    <name evidence="2" type="ORF">OCK74_05485</name>
</gene>
<keyword evidence="1" id="KW-1133">Transmembrane helix</keyword>
<accession>A0A9X3BGX3</accession>
<evidence type="ECO:0000313" key="2">
    <source>
        <dbReference type="EMBL" id="MCU7548557.1"/>
    </source>
</evidence>
<sequence length="235" mass="26658">MSYEKPHDSFHWKHKLDELDHLPSEPLADKTAAWERLQERMHQKPRKRIAISYWMVAACLFLAIGVSWFMMDQNDPGFSEEGEQQTGKKPVTVSIEVINKNDSVANNTKVMNNRKSLIIAEVKNKKPGHTLMETASKGEEVKLNQDTVIESLPEITNNTTNYIDTAAAIAVLPVKKKMRVVHINELNQREEENQLARKNAAPAFQTRPFTQDDGLISISRNASDNLIKIKLSPSN</sequence>
<dbReference type="EMBL" id="JAOTIF010000002">
    <property type="protein sequence ID" value="MCU7548557.1"/>
    <property type="molecule type" value="Genomic_DNA"/>
</dbReference>
<dbReference type="Proteomes" id="UP001155483">
    <property type="component" value="Unassembled WGS sequence"/>
</dbReference>
<keyword evidence="1" id="KW-0472">Membrane</keyword>
<name>A0A9X3BGX3_9BACT</name>
<evidence type="ECO:0000256" key="1">
    <source>
        <dbReference type="SAM" id="Phobius"/>
    </source>
</evidence>
<reference evidence="2" key="1">
    <citation type="submission" date="2022-09" db="EMBL/GenBank/DDBJ databases">
        <authorList>
            <person name="Yuan C."/>
            <person name="Ke Z."/>
        </authorList>
    </citation>
    <scope>NUCLEOTIDE SEQUENCE</scope>
    <source>
        <strain evidence="2">LB-8</strain>
    </source>
</reference>
<keyword evidence="3" id="KW-1185">Reference proteome</keyword>
<keyword evidence="1" id="KW-0812">Transmembrane</keyword>
<proteinExistence type="predicted"/>
<evidence type="ECO:0000313" key="3">
    <source>
        <dbReference type="Proteomes" id="UP001155483"/>
    </source>
</evidence>
<reference evidence="2" key="2">
    <citation type="submission" date="2023-04" db="EMBL/GenBank/DDBJ databases">
        <title>Paracnuella aquatica gen. nov., sp. nov., a member of the family Chitinophagaceae isolated from a hot spring.</title>
        <authorList>
            <person name="Wang C."/>
        </authorList>
    </citation>
    <scope>NUCLEOTIDE SEQUENCE</scope>
    <source>
        <strain evidence="2">LB-8</strain>
    </source>
</reference>
<organism evidence="2 3">
    <name type="scientific">Paraflavisolibacter caeni</name>
    <dbReference type="NCBI Taxonomy" id="2982496"/>
    <lineage>
        <taxon>Bacteria</taxon>
        <taxon>Pseudomonadati</taxon>
        <taxon>Bacteroidota</taxon>
        <taxon>Chitinophagia</taxon>
        <taxon>Chitinophagales</taxon>
        <taxon>Chitinophagaceae</taxon>
        <taxon>Paraflavisolibacter</taxon>
    </lineage>
</organism>